<evidence type="ECO:0008006" key="3">
    <source>
        <dbReference type="Google" id="ProtNLM"/>
    </source>
</evidence>
<keyword evidence="2" id="KW-1185">Reference proteome</keyword>
<organism evidence="1 2">
    <name type="scientific">Tenacibaculum tangerinum</name>
    <dbReference type="NCBI Taxonomy" id="3038772"/>
    <lineage>
        <taxon>Bacteria</taxon>
        <taxon>Pseudomonadati</taxon>
        <taxon>Bacteroidota</taxon>
        <taxon>Flavobacteriia</taxon>
        <taxon>Flavobacteriales</taxon>
        <taxon>Flavobacteriaceae</taxon>
        <taxon>Tenacibaculum</taxon>
    </lineage>
</organism>
<proteinExistence type="predicted"/>
<dbReference type="SUPFAM" id="SSF56925">
    <property type="entry name" value="OMPA-like"/>
    <property type="match status" value="1"/>
</dbReference>
<reference evidence="1 2" key="1">
    <citation type="submission" date="2023-04" db="EMBL/GenBank/DDBJ databases">
        <title>Tenacibaculum tangerinum sp. nov., isolated from sea tidal flat of South Korea.</title>
        <authorList>
            <person name="Lee S.H."/>
            <person name="Kim J.-J."/>
        </authorList>
    </citation>
    <scope>NUCLEOTIDE SEQUENCE [LARGE SCALE GENOMIC DNA]</scope>
    <source>
        <strain evidence="1 2">GRR-S3-23</strain>
    </source>
</reference>
<evidence type="ECO:0000313" key="1">
    <source>
        <dbReference type="EMBL" id="WGH75608.1"/>
    </source>
</evidence>
<dbReference type="Proteomes" id="UP001232001">
    <property type="component" value="Chromosome"/>
</dbReference>
<gene>
    <name evidence="1" type="ORF">P8625_00150</name>
</gene>
<name>A0ABY8L2D2_9FLAO</name>
<protein>
    <recommendedName>
        <fullName evidence="3">Outer membrane protein beta-barrel domain-containing protein</fullName>
    </recommendedName>
</protein>
<dbReference type="EMBL" id="CP122539">
    <property type="protein sequence ID" value="WGH75608.1"/>
    <property type="molecule type" value="Genomic_DNA"/>
</dbReference>
<sequence length="82" mass="9607">MVIDLITKGEIELEFENSIESSELDSFVNFFFGFGYNFNHKISLEFRYNNSRKIYASSNVINLNDRAAFNNFSLKIGYNFLK</sequence>
<dbReference type="RefSeq" id="WP_279651482.1">
    <property type="nucleotide sequence ID" value="NZ_CP122539.1"/>
</dbReference>
<dbReference type="InterPro" id="IPR011250">
    <property type="entry name" value="OMP/PagP_B-barrel"/>
</dbReference>
<evidence type="ECO:0000313" key="2">
    <source>
        <dbReference type="Proteomes" id="UP001232001"/>
    </source>
</evidence>
<accession>A0ABY8L2D2</accession>